<name>A0A1J4QL00_9GAMM</name>
<dbReference type="Pfam" id="PF07729">
    <property type="entry name" value="FCD"/>
    <property type="match status" value="1"/>
</dbReference>
<evidence type="ECO:0000259" key="4">
    <source>
        <dbReference type="PROSITE" id="PS50949"/>
    </source>
</evidence>
<evidence type="ECO:0000256" key="2">
    <source>
        <dbReference type="ARBA" id="ARBA00023125"/>
    </source>
</evidence>
<dbReference type="Proteomes" id="UP000243073">
    <property type="component" value="Unassembled WGS sequence"/>
</dbReference>
<evidence type="ECO:0000256" key="3">
    <source>
        <dbReference type="ARBA" id="ARBA00023163"/>
    </source>
</evidence>
<gene>
    <name evidence="5" type="ORF">BFR47_08480</name>
</gene>
<dbReference type="PRINTS" id="PR00035">
    <property type="entry name" value="HTHGNTR"/>
</dbReference>
<dbReference type="GO" id="GO:0003677">
    <property type="term" value="F:DNA binding"/>
    <property type="evidence" value="ECO:0007669"/>
    <property type="project" value="UniProtKB-KW"/>
</dbReference>
<dbReference type="CDD" id="cd07377">
    <property type="entry name" value="WHTH_GntR"/>
    <property type="match status" value="1"/>
</dbReference>
<dbReference type="SUPFAM" id="SSF48008">
    <property type="entry name" value="GntR ligand-binding domain-like"/>
    <property type="match status" value="1"/>
</dbReference>
<dbReference type="Gene3D" id="1.10.10.10">
    <property type="entry name" value="Winged helix-like DNA-binding domain superfamily/Winged helix DNA-binding domain"/>
    <property type="match status" value="1"/>
</dbReference>
<dbReference type="GO" id="GO:0003700">
    <property type="term" value="F:DNA-binding transcription factor activity"/>
    <property type="evidence" value="ECO:0007669"/>
    <property type="project" value="InterPro"/>
</dbReference>
<keyword evidence="1" id="KW-0805">Transcription regulation</keyword>
<dbReference type="RefSeq" id="WP_071471302.1">
    <property type="nucleotide sequence ID" value="NZ_MDKE01000002.1"/>
</dbReference>
<protein>
    <submittedName>
        <fullName evidence="5">GntR family transcriptional regulator</fullName>
    </submittedName>
</protein>
<dbReference type="OrthoDB" id="9799812at2"/>
<dbReference type="STRING" id="1414654.BFR47_08480"/>
<organism evidence="5 6">
    <name type="scientific">Oceanisphaera psychrotolerans</name>
    <dbReference type="NCBI Taxonomy" id="1414654"/>
    <lineage>
        <taxon>Bacteria</taxon>
        <taxon>Pseudomonadati</taxon>
        <taxon>Pseudomonadota</taxon>
        <taxon>Gammaproteobacteria</taxon>
        <taxon>Aeromonadales</taxon>
        <taxon>Aeromonadaceae</taxon>
        <taxon>Oceanisphaera</taxon>
    </lineage>
</organism>
<dbReference type="SMART" id="SM00895">
    <property type="entry name" value="FCD"/>
    <property type="match status" value="1"/>
</dbReference>
<dbReference type="SMART" id="SM00345">
    <property type="entry name" value="HTH_GNTR"/>
    <property type="match status" value="1"/>
</dbReference>
<dbReference type="InterPro" id="IPR011711">
    <property type="entry name" value="GntR_C"/>
</dbReference>
<dbReference type="Pfam" id="PF00392">
    <property type="entry name" value="GntR"/>
    <property type="match status" value="1"/>
</dbReference>
<evidence type="ECO:0000313" key="6">
    <source>
        <dbReference type="Proteomes" id="UP000243073"/>
    </source>
</evidence>
<feature type="domain" description="HTH gntR-type" evidence="4">
    <location>
        <begin position="3"/>
        <end position="70"/>
    </location>
</feature>
<keyword evidence="3" id="KW-0804">Transcription</keyword>
<dbReference type="PANTHER" id="PTHR43537">
    <property type="entry name" value="TRANSCRIPTIONAL REGULATOR, GNTR FAMILY"/>
    <property type="match status" value="1"/>
</dbReference>
<dbReference type="InterPro" id="IPR036388">
    <property type="entry name" value="WH-like_DNA-bd_sf"/>
</dbReference>
<dbReference type="EMBL" id="MDKE01000002">
    <property type="protein sequence ID" value="OIN14312.1"/>
    <property type="molecule type" value="Genomic_DNA"/>
</dbReference>
<dbReference type="Gene3D" id="1.20.120.530">
    <property type="entry name" value="GntR ligand-binding domain-like"/>
    <property type="match status" value="1"/>
</dbReference>
<dbReference type="InterPro" id="IPR008920">
    <property type="entry name" value="TF_FadR/GntR_C"/>
</dbReference>
<comment type="caution">
    <text evidence="5">The sequence shown here is derived from an EMBL/GenBank/DDBJ whole genome shotgun (WGS) entry which is preliminary data.</text>
</comment>
<dbReference type="SUPFAM" id="SSF46785">
    <property type="entry name" value="Winged helix' DNA-binding domain"/>
    <property type="match status" value="1"/>
</dbReference>
<dbReference type="PANTHER" id="PTHR43537:SF41">
    <property type="entry name" value="TRANSCRIPTIONAL REGULATORY PROTEIN"/>
    <property type="match status" value="1"/>
</dbReference>
<reference evidence="5 6" key="1">
    <citation type="submission" date="2016-07" db="EMBL/GenBank/DDBJ databases">
        <title>Draft Genome Sequence of Oceanisphaera psychrotolerans, isolated from coastal sediment samples.</title>
        <authorList>
            <person name="Zhuo S."/>
            <person name="Ruan Z."/>
        </authorList>
    </citation>
    <scope>NUCLEOTIDE SEQUENCE [LARGE SCALE GENOMIC DNA]</scope>
    <source>
        <strain evidence="5 6">LAM-WHM-ZC</strain>
    </source>
</reference>
<accession>A0A1J4QL00</accession>
<keyword evidence="6" id="KW-1185">Reference proteome</keyword>
<evidence type="ECO:0000256" key="1">
    <source>
        <dbReference type="ARBA" id="ARBA00023015"/>
    </source>
</evidence>
<dbReference type="AlphaFoldDB" id="A0A1J4QL00"/>
<keyword evidence="2" id="KW-0238">DNA-binding</keyword>
<proteinExistence type="predicted"/>
<sequence length="219" mass="24669">MHKTRTQFVADAIRTKILRGEIKGGSALRQDALAKEFDVSRIPVREALLTLEAEGLVEFEAHKGAYATELSAPKILELFELRVLLECHILAAAIPRLTKEKLDAAEELLIQLDHLLDTSSQIDHWSDHNFAFHRALYDAAEKPETMALITQLNTQSDRYIRIHLLHAAGVHKAEAEHRELLELCRRGDISAACDLLRRHILVAADDIVALLHQQQQQGC</sequence>
<dbReference type="PROSITE" id="PS50949">
    <property type="entry name" value="HTH_GNTR"/>
    <property type="match status" value="1"/>
</dbReference>
<dbReference type="InterPro" id="IPR036390">
    <property type="entry name" value="WH_DNA-bd_sf"/>
</dbReference>
<dbReference type="InterPro" id="IPR000524">
    <property type="entry name" value="Tscrpt_reg_HTH_GntR"/>
</dbReference>
<evidence type="ECO:0000313" key="5">
    <source>
        <dbReference type="EMBL" id="OIN14312.1"/>
    </source>
</evidence>